<comment type="caution">
    <text evidence="2">The sequence shown here is derived from an EMBL/GenBank/DDBJ whole genome shotgun (WGS) entry which is preliminary data.</text>
</comment>
<dbReference type="AlphaFoldDB" id="A0AAV7QAC9"/>
<keyword evidence="3" id="KW-1185">Reference proteome</keyword>
<evidence type="ECO:0000313" key="2">
    <source>
        <dbReference type="EMBL" id="KAJ1136189.1"/>
    </source>
</evidence>
<evidence type="ECO:0000313" key="3">
    <source>
        <dbReference type="Proteomes" id="UP001066276"/>
    </source>
</evidence>
<reference evidence="2" key="1">
    <citation type="journal article" date="2022" name="bioRxiv">
        <title>Sequencing and chromosome-scale assembly of the giantPleurodeles waltlgenome.</title>
        <authorList>
            <person name="Brown T."/>
            <person name="Elewa A."/>
            <person name="Iarovenko S."/>
            <person name="Subramanian E."/>
            <person name="Araus A.J."/>
            <person name="Petzold A."/>
            <person name="Susuki M."/>
            <person name="Suzuki K.-i.T."/>
            <person name="Hayashi T."/>
            <person name="Toyoda A."/>
            <person name="Oliveira C."/>
            <person name="Osipova E."/>
            <person name="Leigh N.D."/>
            <person name="Simon A."/>
            <person name="Yun M.H."/>
        </authorList>
    </citation>
    <scope>NUCLEOTIDE SEQUENCE</scope>
    <source>
        <strain evidence="2">20211129_DDA</strain>
        <tissue evidence="2">Liver</tissue>
    </source>
</reference>
<sequence>MENRPVRHCSRGPRTQRAQLGPPWDSGQAEVTLAFHEVCRSNPHLPRNLRCRSRPVPGAGRPLTRINERIGSPAQQSLTDGECLGFLLSVHVGFHILERTAQDFKREILRKASAAKSEDLTIVLD</sequence>
<evidence type="ECO:0000256" key="1">
    <source>
        <dbReference type="SAM" id="MobiDB-lite"/>
    </source>
</evidence>
<dbReference type="Proteomes" id="UP001066276">
    <property type="component" value="Chromosome 6"/>
</dbReference>
<feature type="region of interest" description="Disordered" evidence="1">
    <location>
        <begin position="1"/>
        <end position="25"/>
    </location>
</feature>
<accession>A0AAV7QAC9</accession>
<gene>
    <name evidence="2" type="ORF">NDU88_002607</name>
</gene>
<feature type="compositionally biased region" description="Basic residues" evidence="1">
    <location>
        <begin position="1"/>
        <end position="11"/>
    </location>
</feature>
<protein>
    <submittedName>
        <fullName evidence="2">Uncharacterized protein</fullName>
    </submittedName>
</protein>
<proteinExistence type="predicted"/>
<dbReference type="EMBL" id="JANPWB010000010">
    <property type="protein sequence ID" value="KAJ1136189.1"/>
    <property type="molecule type" value="Genomic_DNA"/>
</dbReference>
<organism evidence="2 3">
    <name type="scientific">Pleurodeles waltl</name>
    <name type="common">Iberian ribbed newt</name>
    <dbReference type="NCBI Taxonomy" id="8319"/>
    <lineage>
        <taxon>Eukaryota</taxon>
        <taxon>Metazoa</taxon>
        <taxon>Chordata</taxon>
        <taxon>Craniata</taxon>
        <taxon>Vertebrata</taxon>
        <taxon>Euteleostomi</taxon>
        <taxon>Amphibia</taxon>
        <taxon>Batrachia</taxon>
        <taxon>Caudata</taxon>
        <taxon>Salamandroidea</taxon>
        <taxon>Salamandridae</taxon>
        <taxon>Pleurodelinae</taxon>
        <taxon>Pleurodeles</taxon>
    </lineage>
</organism>
<feature type="region of interest" description="Disordered" evidence="1">
    <location>
        <begin position="50"/>
        <end position="74"/>
    </location>
</feature>
<name>A0AAV7QAC9_PLEWA</name>